<keyword evidence="8" id="KW-1185">Reference proteome</keyword>
<gene>
    <name evidence="6" type="primary">czrA</name>
    <name evidence="6" type="ORF">NCTC12413_00779</name>
    <name evidence="5" type="ORF">SAR03_20490</name>
</gene>
<keyword evidence="3" id="KW-0804">Transcription</keyword>
<reference evidence="5 8" key="2">
    <citation type="submission" date="2019-07" db="EMBL/GenBank/DDBJ databases">
        <title>Whole genome shotgun sequence of Staphylococcus arlettae NBRC 109765.</title>
        <authorList>
            <person name="Hosoyama A."/>
            <person name="Uohara A."/>
            <person name="Ohji S."/>
            <person name="Ichikawa N."/>
        </authorList>
    </citation>
    <scope>NUCLEOTIDE SEQUENCE [LARGE SCALE GENOMIC DNA]</scope>
    <source>
        <strain evidence="5 8">NBRC 109765</strain>
    </source>
</reference>
<dbReference type="CDD" id="cd00090">
    <property type="entry name" value="HTH_ARSR"/>
    <property type="match status" value="1"/>
</dbReference>
<dbReference type="STRING" id="1212545.SARL_08168"/>
<accession>A0A380C7L3</accession>
<organism evidence="6 7">
    <name type="scientific">Staphylococcus arlettae</name>
    <dbReference type="NCBI Taxonomy" id="29378"/>
    <lineage>
        <taxon>Bacteria</taxon>
        <taxon>Bacillati</taxon>
        <taxon>Bacillota</taxon>
        <taxon>Bacilli</taxon>
        <taxon>Bacillales</taxon>
        <taxon>Staphylococcaceae</taxon>
        <taxon>Staphylococcus</taxon>
    </lineage>
</organism>
<dbReference type="Gene3D" id="1.10.10.10">
    <property type="entry name" value="Winged helix-like DNA-binding domain superfamily/Winged helix DNA-binding domain"/>
    <property type="match status" value="1"/>
</dbReference>
<dbReference type="InterPro" id="IPR036388">
    <property type="entry name" value="WH-like_DNA-bd_sf"/>
</dbReference>
<dbReference type="Pfam" id="PF01022">
    <property type="entry name" value="HTH_5"/>
    <property type="match status" value="1"/>
</dbReference>
<dbReference type="EMBL" id="UGZE01000001">
    <property type="protein sequence ID" value="SUJ13986.1"/>
    <property type="molecule type" value="Genomic_DNA"/>
</dbReference>
<dbReference type="InterPro" id="IPR051011">
    <property type="entry name" value="Metal_resp_trans_reg"/>
</dbReference>
<feature type="domain" description="HTH arsR-type" evidence="4">
    <location>
        <begin position="8"/>
        <end position="101"/>
    </location>
</feature>
<evidence type="ECO:0000313" key="6">
    <source>
        <dbReference type="EMBL" id="SUJ13986.1"/>
    </source>
</evidence>
<evidence type="ECO:0000259" key="4">
    <source>
        <dbReference type="PROSITE" id="PS50987"/>
    </source>
</evidence>
<dbReference type="AlphaFoldDB" id="A0A380C7L3"/>
<dbReference type="SMART" id="SM00418">
    <property type="entry name" value="HTH_ARSR"/>
    <property type="match status" value="1"/>
</dbReference>
<dbReference type="PRINTS" id="PR00778">
    <property type="entry name" value="HTHARSR"/>
</dbReference>
<dbReference type="GO" id="GO:0003700">
    <property type="term" value="F:DNA-binding transcription factor activity"/>
    <property type="evidence" value="ECO:0007669"/>
    <property type="project" value="InterPro"/>
</dbReference>
<name>A0A380C7L3_9STAP</name>
<evidence type="ECO:0000313" key="7">
    <source>
        <dbReference type="Proteomes" id="UP000254956"/>
    </source>
</evidence>
<dbReference type="EMBL" id="BKAV01000024">
    <property type="protein sequence ID" value="GEQ01012.1"/>
    <property type="molecule type" value="Genomic_DNA"/>
</dbReference>
<evidence type="ECO:0000313" key="5">
    <source>
        <dbReference type="EMBL" id="GEQ01012.1"/>
    </source>
</evidence>
<proteinExistence type="predicted"/>
<reference evidence="6 7" key="1">
    <citation type="submission" date="2018-06" db="EMBL/GenBank/DDBJ databases">
        <authorList>
            <consortium name="Pathogen Informatics"/>
            <person name="Doyle S."/>
        </authorList>
    </citation>
    <scope>NUCLEOTIDE SEQUENCE [LARGE SCALE GENOMIC DNA]</scope>
    <source>
        <strain evidence="6 7">NCTC12413</strain>
    </source>
</reference>
<dbReference type="Proteomes" id="UP000254956">
    <property type="component" value="Unassembled WGS sequence"/>
</dbReference>
<dbReference type="PROSITE" id="PS50987">
    <property type="entry name" value="HTH_ARSR_2"/>
    <property type="match status" value="1"/>
</dbReference>
<dbReference type="InterPro" id="IPR001845">
    <property type="entry name" value="HTH_ArsR_DNA-bd_dom"/>
</dbReference>
<dbReference type="NCBIfam" id="NF033788">
    <property type="entry name" value="HTH_metalloreg"/>
    <property type="match status" value="1"/>
</dbReference>
<sequence length="101" mass="11317">MTQHFTDIAPDSLDTVTTIFKALSDGTRIRIVNLLSQGECSVGHISHTLQISQSNVSHQLRILKEAHLVKANRQGQSMIYTIDDTHVTTLLHQSLHHAEHQ</sequence>
<evidence type="ECO:0000313" key="8">
    <source>
        <dbReference type="Proteomes" id="UP000321598"/>
    </source>
</evidence>
<dbReference type="InterPro" id="IPR011991">
    <property type="entry name" value="ArsR-like_HTH"/>
</dbReference>
<dbReference type="OrthoDB" id="9794330at2"/>
<protein>
    <submittedName>
        <fullName evidence="6">Repressor protein</fullName>
    </submittedName>
    <submittedName>
        <fullName evidence="5">Transcriptional regulator</fullName>
    </submittedName>
</protein>
<keyword evidence="1" id="KW-0805">Transcription regulation</keyword>
<keyword evidence="2" id="KW-0238">DNA-binding</keyword>
<dbReference type="PANTHER" id="PTHR43132:SF6">
    <property type="entry name" value="HTH-TYPE TRANSCRIPTIONAL REPRESSOR CZRA"/>
    <property type="match status" value="1"/>
</dbReference>
<dbReference type="InterPro" id="IPR036390">
    <property type="entry name" value="WH_DNA-bd_sf"/>
</dbReference>
<dbReference type="Proteomes" id="UP000321598">
    <property type="component" value="Unassembled WGS sequence"/>
</dbReference>
<evidence type="ECO:0000256" key="3">
    <source>
        <dbReference type="ARBA" id="ARBA00023163"/>
    </source>
</evidence>
<dbReference type="GO" id="GO:0003677">
    <property type="term" value="F:DNA binding"/>
    <property type="evidence" value="ECO:0007669"/>
    <property type="project" value="UniProtKB-KW"/>
</dbReference>
<evidence type="ECO:0000256" key="1">
    <source>
        <dbReference type="ARBA" id="ARBA00023015"/>
    </source>
</evidence>
<dbReference type="PANTHER" id="PTHR43132">
    <property type="entry name" value="ARSENICAL RESISTANCE OPERON REPRESSOR ARSR-RELATED"/>
    <property type="match status" value="1"/>
</dbReference>
<dbReference type="RefSeq" id="WP_103388806.1">
    <property type="nucleotide sequence ID" value="NZ_BKAV01000024.1"/>
</dbReference>
<evidence type="ECO:0000256" key="2">
    <source>
        <dbReference type="ARBA" id="ARBA00023125"/>
    </source>
</evidence>
<dbReference type="SUPFAM" id="SSF46785">
    <property type="entry name" value="Winged helix' DNA-binding domain"/>
    <property type="match status" value="1"/>
</dbReference>